<gene>
    <name evidence="2" type="ORF">FB45DRAFT_1007569</name>
</gene>
<name>A0AAD7BDR8_9AGAR</name>
<dbReference type="Proteomes" id="UP001221142">
    <property type="component" value="Unassembled WGS sequence"/>
</dbReference>
<feature type="region of interest" description="Disordered" evidence="1">
    <location>
        <begin position="71"/>
        <end position="93"/>
    </location>
</feature>
<dbReference type="AlphaFoldDB" id="A0AAD7BDR8"/>
<protein>
    <submittedName>
        <fullName evidence="2">Uncharacterized protein</fullName>
    </submittedName>
</protein>
<accession>A0AAD7BDR8</accession>
<evidence type="ECO:0000313" key="2">
    <source>
        <dbReference type="EMBL" id="KAJ7617859.1"/>
    </source>
</evidence>
<organism evidence="2 3">
    <name type="scientific">Roridomyces roridus</name>
    <dbReference type="NCBI Taxonomy" id="1738132"/>
    <lineage>
        <taxon>Eukaryota</taxon>
        <taxon>Fungi</taxon>
        <taxon>Dikarya</taxon>
        <taxon>Basidiomycota</taxon>
        <taxon>Agaricomycotina</taxon>
        <taxon>Agaricomycetes</taxon>
        <taxon>Agaricomycetidae</taxon>
        <taxon>Agaricales</taxon>
        <taxon>Marasmiineae</taxon>
        <taxon>Mycenaceae</taxon>
        <taxon>Roridomyces</taxon>
    </lineage>
</organism>
<sequence length="211" mass="23116">MWIQFGYTDHPLAREPNSPRRSLGSIPSLAFAVHVRNAIFLPPPLISAQLQSFEPRQGIWIIHGKYNSDSAEHCHPADEPQQSEAPPKGAGECAQTGCEEALAEEMSIMLKGLRASTSAVIDVGKAGVTEASLSNYETPARMQWLDTRRWSGRVRRICLLGAEHDSNQNGSSASAIITIHTHRTDPLSNVGHTRSSKPDLSYLHDNAESIQ</sequence>
<evidence type="ECO:0000256" key="1">
    <source>
        <dbReference type="SAM" id="MobiDB-lite"/>
    </source>
</evidence>
<reference evidence="2" key="1">
    <citation type="submission" date="2023-03" db="EMBL/GenBank/DDBJ databases">
        <title>Massive genome expansion in bonnet fungi (Mycena s.s.) driven by repeated elements and novel gene families across ecological guilds.</title>
        <authorList>
            <consortium name="Lawrence Berkeley National Laboratory"/>
            <person name="Harder C.B."/>
            <person name="Miyauchi S."/>
            <person name="Viragh M."/>
            <person name="Kuo A."/>
            <person name="Thoen E."/>
            <person name="Andreopoulos B."/>
            <person name="Lu D."/>
            <person name="Skrede I."/>
            <person name="Drula E."/>
            <person name="Henrissat B."/>
            <person name="Morin E."/>
            <person name="Kohler A."/>
            <person name="Barry K."/>
            <person name="LaButti K."/>
            <person name="Morin E."/>
            <person name="Salamov A."/>
            <person name="Lipzen A."/>
            <person name="Mereny Z."/>
            <person name="Hegedus B."/>
            <person name="Baldrian P."/>
            <person name="Stursova M."/>
            <person name="Weitz H."/>
            <person name="Taylor A."/>
            <person name="Grigoriev I.V."/>
            <person name="Nagy L.G."/>
            <person name="Martin F."/>
            <person name="Kauserud H."/>
        </authorList>
    </citation>
    <scope>NUCLEOTIDE SEQUENCE</scope>
    <source>
        <strain evidence="2">9284</strain>
    </source>
</reference>
<feature type="region of interest" description="Disordered" evidence="1">
    <location>
        <begin position="185"/>
        <end position="211"/>
    </location>
</feature>
<comment type="caution">
    <text evidence="2">The sequence shown here is derived from an EMBL/GenBank/DDBJ whole genome shotgun (WGS) entry which is preliminary data.</text>
</comment>
<keyword evidence="3" id="KW-1185">Reference proteome</keyword>
<evidence type="ECO:0000313" key="3">
    <source>
        <dbReference type="Proteomes" id="UP001221142"/>
    </source>
</evidence>
<dbReference type="EMBL" id="JARKIF010000020">
    <property type="protein sequence ID" value="KAJ7617859.1"/>
    <property type="molecule type" value="Genomic_DNA"/>
</dbReference>
<proteinExistence type="predicted"/>